<dbReference type="RefSeq" id="WP_052062727.1">
    <property type="nucleotide sequence ID" value="NZ_JRMP02000004.1"/>
</dbReference>
<dbReference type="OrthoDB" id="5362770at2"/>
<dbReference type="EMBL" id="QBIU01000001">
    <property type="protein sequence ID" value="MWV69345.1"/>
    <property type="molecule type" value="Genomic_DNA"/>
</dbReference>
<dbReference type="InterPro" id="IPR019734">
    <property type="entry name" value="TPR_rpt"/>
</dbReference>
<dbReference type="Proteomes" id="UP000477070">
    <property type="component" value="Unassembled WGS sequence"/>
</dbReference>
<evidence type="ECO:0000313" key="5">
    <source>
        <dbReference type="Proteomes" id="UP000029714"/>
    </source>
</evidence>
<keyword evidence="2" id="KW-0812">Transmembrane</keyword>
<proteinExistence type="predicted"/>
<evidence type="ECO:0000313" key="4">
    <source>
        <dbReference type="EMBL" id="TLD95004.1"/>
    </source>
</evidence>
<dbReference type="Gene3D" id="1.25.40.10">
    <property type="entry name" value="Tetratricopeptide repeat domain"/>
    <property type="match status" value="1"/>
</dbReference>
<keyword evidence="2" id="KW-1133">Transmembrane helix</keyword>
<dbReference type="SUPFAM" id="SSF48452">
    <property type="entry name" value="TPR-like"/>
    <property type="match status" value="1"/>
</dbReference>
<reference evidence="4" key="3">
    <citation type="submission" date="2018-04" db="EMBL/GenBank/DDBJ databases">
        <authorList>
            <person name="Sheh A."/>
            <person name="Shen Z."/>
            <person name="Mannion A.J."/>
            <person name="Fox J.G."/>
        </authorList>
    </citation>
    <scope>NUCLEOTIDE SEQUENCE</scope>
    <source>
        <strain evidence="4">MIT 97-6194</strain>
    </source>
</reference>
<evidence type="ECO:0000313" key="3">
    <source>
        <dbReference type="EMBL" id="MWV69345.1"/>
    </source>
</evidence>
<feature type="repeat" description="TPR" evidence="1">
    <location>
        <begin position="111"/>
        <end position="144"/>
    </location>
</feature>
<reference evidence="3 6" key="4">
    <citation type="submission" date="2019-12" db="EMBL/GenBank/DDBJ databases">
        <title>Multi-Generational Helicobacter saguini Isolates.</title>
        <authorList>
            <person name="Mannion A."/>
            <person name="Shen Z."/>
            <person name="Fox J.G."/>
        </authorList>
    </citation>
    <scope>NUCLEOTIDE SEQUENCE [LARGE SCALE GENOMIC DNA]</scope>
    <source>
        <strain evidence="3">16-048</strain>
        <strain evidence="6">16-048 (F4)</strain>
    </source>
</reference>
<reference evidence="4 5" key="2">
    <citation type="journal article" date="2016" name="Infect. Immun.">
        <title>Helicobacter saguini, a Novel Helicobacter Isolated from Cotton-Top Tamarins with Ulcerative Colitis, Has Proinflammatory Properties and Induces Typhlocolitis and Dysplasia in Gnotobiotic IL-10-/- Mice.</title>
        <authorList>
            <person name="Shen Z."/>
            <person name="Mannion A."/>
            <person name="Whary M.T."/>
            <person name="Muthupalani S."/>
            <person name="Sheh A."/>
            <person name="Feng Y."/>
            <person name="Gong G."/>
            <person name="Vandamme P."/>
            <person name="Holcombe H.R."/>
            <person name="Paster B.J."/>
            <person name="Fox J.G."/>
        </authorList>
    </citation>
    <scope>NUCLEOTIDE SEQUENCE [LARGE SCALE GENOMIC DNA]</scope>
    <source>
        <strain evidence="4 5">MIT 97-6194</strain>
    </source>
</reference>
<keyword evidence="5" id="KW-1185">Reference proteome</keyword>
<dbReference type="PROSITE" id="PS50005">
    <property type="entry name" value="TPR"/>
    <property type="match status" value="1"/>
</dbReference>
<gene>
    <name evidence="3" type="ORF">DCO61_04810</name>
    <name evidence="4" type="ORF">LS64_003560</name>
</gene>
<evidence type="ECO:0000256" key="1">
    <source>
        <dbReference type="PROSITE-ProRule" id="PRU00339"/>
    </source>
</evidence>
<evidence type="ECO:0000256" key="2">
    <source>
        <dbReference type="SAM" id="Phobius"/>
    </source>
</evidence>
<accession>A0A347VVQ4</accession>
<comment type="caution">
    <text evidence="4">The sequence shown here is derived from an EMBL/GenBank/DDBJ whole genome shotgun (WGS) entry which is preliminary data.</text>
</comment>
<keyword evidence="1" id="KW-0802">TPR repeat</keyword>
<keyword evidence="2" id="KW-0472">Membrane</keyword>
<dbReference type="EMBL" id="JRMP02000004">
    <property type="protein sequence ID" value="TLD95004.1"/>
    <property type="molecule type" value="Genomic_DNA"/>
</dbReference>
<dbReference type="Proteomes" id="UP000029714">
    <property type="component" value="Unassembled WGS sequence"/>
</dbReference>
<organism evidence="4 5">
    <name type="scientific">Helicobacter saguini</name>
    <dbReference type="NCBI Taxonomy" id="1548018"/>
    <lineage>
        <taxon>Bacteria</taxon>
        <taxon>Pseudomonadati</taxon>
        <taxon>Campylobacterota</taxon>
        <taxon>Epsilonproteobacteria</taxon>
        <taxon>Campylobacterales</taxon>
        <taxon>Helicobacteraceae</taxon>
        <taxon>Helicobacter</taxon>
    </lineage>
</organism>
<evidence type="ECO:0000313" key="6">
    <source>
        <dbReference type="Proteomes" id="UP000477070"/>
    </source>
</evidence>
<dbReference type="AlphaFoldDB" id="A0A347VVQ4"/>
<reference evidence="4 5" key="1">
    <citation type="journal article" date="2014" name="Genome Announc.">
        <title>Draft genome sequences of eight enterohepatic helicobacter species isolated from both laboratory and wild rodents.</title>
        <authorList>
            <person name="Sheh A."/>
            <person name="Shen Z."/>
            <person name="Fox J.G."/>
        </authorList>
    </citation>
    <scope>NUCLEOTIDE SEQUENCE [LARGE SCALE GENOMIC DNA]</scope>
    <source>
        <strain evidence="4 5">MIT 97-6194</strain>
    </source>
</reference>
<sequence>MNNFFNFVEIYRNPIFGILALVLIILLIAFLDSIKKTHTKKRRKEALNNISKNFENIDLNENIKNFIDYTDNPVPPLMLIADTYAKVGNNEQAIAIYRTLNEYIKNTKEKIQILESLGECYYKAGFLERSKEIFTEILRNYPHNVTILYNYIYTCENLKQYNEALDALNCIEELYNENPNFENKKNSIYHNKNYLKTMIIINNHKIKLVEQQEKLLEMYDLDSTLHGLILRHFRIYNTGLFWQKILEKKNIKPYIDVLWQFQKHEIPFEFIAKDSNLLNIYRAKGYIKEYVEIDNFALESLQLLNLYSHIKGDLEFIYNCSACGGNSPFYAYRCHICNEINTIKLHIRPTQHIKSEM</sequence>
<feature type="transmembrane region" description="Helical" evidence="2">
    <location>
        <begin position="15"/>
        <end position="34"/>
    </location>
</feature>
<protein>
    <submittedName>
        <fullName evidence="4">Tetratricopeptide repeat protein</fullName>
    </submittedName>
</protein>
<dbReference type="InterPro" id="IPR011990">
    <property type="entry name" value="TPR-like_helical_dom_sf"/>
</dbReference>
<name>A0A347VVQ4_9HELI</name>